<proteinExistence type="predicted"/>
<sequence>MSNQQPAETPMPMLMLFVTGTAPRSQRARANLAKMLDQLNLSEVKPFEVDLLEQPEQGIEHAIFATPSLLKFDTTGEVSVLYGDLSAEERLQTFLSDLDQPE</sequence>
<name>A0ABU1H7M8_9GAMM</name>
<protein>
    <submittedName>
        <fullName evidence="2">Circadian clock KaiB family protein</fullName>
    </submittedName>
</protein>
<evidence type="ECO:0000313" key="2">
    <source>
        <dbReference type="EMBL" id="MDR5900303.1"/>
    </source>
</evidence>
<dbReference type="InterPro" id="IPR036249">
    <property type="entry name" value="Thioredoxin-like_sf"/>
</dbReference>
<reference evidence="2 3" key="1">
    <citation type="submission" date="2023-04" db="EMBL/GenBank/DDBJ databases">
        <title>A long-awaited taxogenomic arrangement of the family Halomonadaceae.</title>
        <authorList>
            <person name="De La Haba R."/>
            <person name="Chuvochina M."/>
            <person name="Wittouck S."/>
            <person name="Arahal D.R."/>
            <person name="Sanchez-Porro C."/>
            <person name="Hugenholtz P."/>
            <person name="Ventosa A."/>
        </authorList>
    </citation>
    <scope>NUCLEOTIDE SEQUENCE [LARGE SCALE GENOMIC DNA]</scope>
    <source>
        <strain evidence="2 3">DSM 21020</strain>
    </source>
</reference>
<dbReference type="Pfam" id="PF07689">
    <property type="entry name" value="KaiB"/>
    <property type="match status" value="1"/>
</dbReference>
<dbReference type="InterPro" id="IPR039022">
    <property type="entry name" value="KaiB-like"/>
</dbReference>
<accession>A0ABU1H7M8</accession>
<organism evidence="2 3">
    <name type="scientific">Vreelandella vilamensis</name>
    <dbReference type="NCBI Taxonomy" id="531309"/>
    <lineage>
        <taxon>Bacteria</taxon>
        <taxon>Pseudomonadati</taxon>
        <taxon>Pseudomonadota</taxon>
        <taxon>Gammaproteobacteria</taxon>
        <taxon>Oceanospirillales</taxon>
        <taxon>Halomonadaceae</taxon>
        <taxon>Vreelandella</taxon>
    </lineage>
</organism>
<dbReference type="Gene3D" id="3.40.30.10">
    <property type="entry name" value="Glutaredoxin"/>
    <property type="match status" value="1"/>
</dbReference>
<feature type="domain" description="KaiB" evidence="1">
    <location>
        <begin position="15"/>
        <end position="97"/>
    </location>
</feature>
<dbReference type="PANTHER" id="PTHR41709:SF2">
    <property type="entry name" value="CIRCADIAN CLOCK PROTEIN KAIB2"/>
    <property type="match status" value="1"/>
</dbReference>
<keyword evidence="3" id="KW-1185">Reference proteome</keyword>
<evidence type="ECO:0000259" key="1">
    <source>
        <dbReference type="SMART" id="SM01248"/>
    </source>
</evidence>
<dbReference type="EMBL" id="JARWAN010000035">
    <property type="protein sequence ID" value="MDR5900303.1"/>
    <property type="molecule type" value="Genomic_DNA"/>
</dbReference>
<gene>
    <name evidence="2" type="ORF">QC823_15135</name>
</gene>
<dbReference type="SUPFAM" id="SSF52833">
    <property type="entry name" value="Thioredoxin-like"/>
    <property type="match status" value="1"/>
</dbReference>
<dbReference type="InterPro" id="IPR011649">
    <property type="entry name" value="KaiB_domain"/>
</dbReference>
<comment type="caution">
    <text evidence="2">The sequence shown here is derived from an EMBL/GenBank/DDBJ whole genome shotgun (WGS) entry which is preliminary data.</text>
</comment>
<dbReference type="PANTHER" id="PTHR41709">
    <property type="entry name" value="KAIB-LIKE PROTEIN 1"/>
    <property type="match status" value="1"/>
</dbReference>
<dbReference type="SMART" id="SM01248">
    <property type="entry name" value="KaiB"/>
    <property type="match status" value="1"/>
</dbReference>
<evidence type="ECO:0000313" key="3">
    <source>
        <dbReference type="Proteomes" id="UP001254564"/>
    </source>
</evidence>
<dbReference type="RefSeq" id="WP_309657181.1">
    <property type="nucleotide sequence ID" value="NZ_JARWAN010000035.1"/>
</dbReference>
<dbReference type="Proteomes" id="UP001254564">
    <property type="component" value="Unassembled WGS sequence"/>
</dbReference>